<dbReference type="GO" id="GO:0009251">
    <property type="term" value="P:glucan catabolic process"/>
    <property type="evidence" value="ECO:0007669"/>
    <property type="project" value="TreeGrafter"/>
</dbReference>
<feature type="coiled-coil region" evidence="1">
    <location>
        <begin position="989"/>
        <end position="1023"/>
    </location>
</feature>
<dbReference type="PROSITE" id="PS51762">
    <property type="entry name" value="GH16_2"/>
    <property type="match status" value="1"/>
</dbReference>
<evidence type="ECO:0000259" key="4">
    <source>
        <dbReference type="PROSITE" id="PS51762"/>
    </source>
</evidence>
<organism evidence="5 6">
    <name type="scientific">Rhizoctonia solani</name>
    <dbReference type="NCBI Taxonomy" id="456999"/>
    <lineage>
        <taxon>Eukaryota</taxon>
        <taxon>Fungi</taxon>
        <taxon>Dikarya</taxon>
        <taxon>Basidiomycota</taxon>
        <taxon>Agaricomycotina</taxon>
        <taxon>Agaricomycetes</taxon>
        <taxon>Cantharellales</taxon>
        <taxon>Ceratobasidiaceae</taxon>
        <taxon>Rhizoctonia</taxon>
    </lineage>
</organism>
<evidence type="ECO:0000256" key="3">
    <source>
        <dbReference type="SAM" id="SignalP"/>
    </source>
</evidence>
<reference evidence="5" key="1">
    <citation type="submission" date="2021-01" db="EMBL/GenBank/DDBJ databases">
        <authorList>
            <person name="Kaushik A."/>
        </authorList>
    </citation>
    <scope>NUCLEOTIDE SEQUENCE</scope>
    <source>
        <strain evidence="5">AG1-1C</strain>
    </source>
</reference>
<feature type="chain" id="PRO_5034549897" description="GH16 domain-containing protein" evidence="3">
    <location>
        <begin position="19"/>
        <end position="1131"/>
    </location>
</feature>
<feature type="coiled-coil region" evidence="1">
    <location>
        <begin position="756"/>
        <end position="955"/>
    </location>
</feature>
<dbReference type="EMBL" id="CAJMWS010000772">
    <property type="protein sequence ID" value="CAE6462479.1"/>
    <property type="molecule type" value="Genomic_DNA"/>
</dbReference>
<dbReference type="GO" id="GO:0004553">
    <property type="term" value="F:hydrolase activity, hydrolyzing O-glycosyl compounds"/>
    <property type="evidence" value="ECO:0007669"/>
    <property type="project" value="InterPro"/>
</dbReference>
<feature type="domain" description="GH16" evidence="4">
    <location>
        <begin position="18"/>
        <end position="299"/>
    </location>
</feature>
<evidence type="ECO:0000256" key="2">
    <source>
        <dbReference type="SAM" id="MobiDB-lite"/>
    </source>
</evidence>
<comment type="caution">
    <text evidence="5">The sequence shown here is derived from an EMBL/GenBank/DDBJ whole genome shotgun (WGS) entry which is preliminary data.</text>
</comment>
<dbReference type="Proteomes" id="UP000663846">
    <property type="component" value="Unassembled WGS sequence"/>
</dbReference>
<feature type="compositionally biased region" description="Basic and acidic residues" evidence="2">
    <location>
        <begin position="406"/>
        <end position="417"/>
    </location>
</feature>
<dbReference type="PANTHER" id="PTHR10963">
    <property type="entry name" value="GLYCOSYL HYDROLASE-RELATED"/>
    <property type="match status" value="1"/>
</dbReference>
<dbReference type="InterPro" id="IPR050546">
    <property type="entry name" value="Glycosyl_Hydrlase_16"/>
</dbReference>
<feature type="signal peptide" evidence="3">
    <location>
        <begin position="1"/>
        <end position="18"/>
    </location>
</feature>
<feature type="region of interest" description="Disordered" evidence="2">
    <location>
        <begin position="1092"/>
        <end position="1115"/>
    </location>
</feature>
<dbReference type="Gene3D" id="2.60.120.200">
    <property type="match status" value="1"/>
</dbReference>
<dbReference type="SUPFAM" id="SSF49899">
    <property type="entry name" value="Concanavalin A-like lectins/glucanases"/>
    <property type="match status" value="1"/>
</dbReference>
<proteinExistence type="predicted"/>
<sequence length="1131" mass="127718">MLHYRSFILLSLPLFVTCSLPILSFPEPISNSSSFQMKEEIVGSKFYDAFDFQTFNDPTHGRVNYVDQGYAKANNLTYASESKFVMRADAINNSKSHPRGRDSVRIASKQHYEDSVVILDLTHMPTGCGTWPAFWTVTTSGKWPQGGEIDIIEGINKRSYNLASLHTTPACNMTGAVRVMTGVGESNECDAKKNNNQGCGVRFREGTFGQRFNAMDGGWFAMRRTQEGVSVWFWNRNDILIPEEVRRGSKTVQPECWGLPVADFPADNCDMKSHFGPHEIVFDLTFCGDWAGNEYPNSGCPGTCVDFVNNNPKEFTEAYWEINSLPRSLDSPTMDAPKQGVLRLQSHKGKENILPSGLPRLSAKKDPNQPLSVPTRKVSGSQPTLGAAALRAQVDTLRVENAKLRKEHQRELHKSQEKSSQLESRVQDLVREKLTRDSEHADAEREHRMASQREAALRTALEKSETSLKQLNERLGKLAGAERKLEDMERIHNDEKRKLTMEISSLQSQLEIARTTVGEHSARLRERDTSRRFEARARDLEVRIQERDSRIRELEEELATAEAQAQVYEGRMQVYDKRVKAYKERVRIAEQQARDTEIEIEALEAARASSNEETSKELAYAKTLLERLAVAYGQLHASSQAKDKEIQALEGELWGKGKKMATMEQMAIWAEEERRNLVEELDIRRSLSYLEWEEPRHPSHVENDSSRAELDELIVAVLEEQRKMRLVEIQKLELFSNGDHTPVAGTSSLPSSLDLSRSEELELARLRAECAALREEQESLEQDLVDAAMEAEEHSRQVTAYQELQVEYASLEAEIAHLRSRSISPSAESSHTKAQADISRLEAEHKQLQAEFAAYKQTMEETARAAAENEARAILLNGLQAREHSLRGQMDALRTQVARLEKDLQDEKENVKRVERRLVQAKTVEDELREDIDEMMEALDRVDRYEEAYNTLVGEVVQLRLSDKELDRLQKASEAALGVSNAKQKLKYVEEVKAELDRMAQKLAQTERERDQARAQGVDLRRELSVFQTVTGLNGWMDPSRSASTPPVRSMMTPPARIPSVPLERIMEMPGSNEGLGTMSNARPELRALGLGLPSTRRPASAPAPAPAPADRRISRALSMALEAENMTLAE</sequence>
<dbReference type="OrthoDB" id="3200706at2759"/>
<dbReference type="PANTHER" id="PTHR10963:SF24">
    <property type="entry name" value="GLYCOSIDASE C21B10.07-RELATED"/>
    <property type="match status" value="1"/>
</dbReference>
<dbReference type="InterPro" id="IPR013320">
    <property type="entry name" value="ConA-like_dom_sf"/>
</dbReference>
<keyword evidence="3" id="KW-0732">Signal</keyword>
<dbReference type="AlphaFoldDB" id="A0A8H3BQ33"/>
<evidence type="ECO:0000313" key="5">
    <source>
        <dbReference type="EMBL" id="CAE6462479.1"/>
    </source>
</evidence>
<feature type="region of interest" description="Disordered" evidence="2">
    <location>
        <begin position="1037"/>
        <end position="1056"/>
    </location>
</feature>
<accession>A0A8H3BQ33</accession>
<evidence type="ECO:0000256" key="1">
    <source>
        <dbReference type="SAM" id="Coils"/>
    </source>
</evidence>
<evidence type="ECO:0000313" key="6">
    <source>
        <dbReference type="Proteomes" id="UP000663846"/>
    </source>
</evidence>
<gene>
    <name evidence="5" type="ORF">RDB_LOCUS161801</name>
</gene>
<name>A0A8H3BQ33_9AGAM</name>
<dbReference type="Pfam" id="PF26113">
    <property type="entry name" value="GH16_XgeA"/>
    <property type="match status" value="1"/>
</dbReference>
<feature type="region of interest" description="Disordered" evidence="2">
    <location>
        <begin position="347"/>
        <end position="385"/>
    </location>
</feature>
<protein>
    <recommendedName>
        <fullName evidence="4">GH16 domain-containing protein</fullName>
    </recommendedName>
</protein>
<dbReference type="InterPro" id="IPR000757">
    <property type="entry name" value="Beta-glucanase-like"/>
</dbReference>
<keyword evidence="1" id="KW-0175">Coiled coil</keyword>
<feature type="region of interest" description="Disordered" evidence="2">
    <location>
        <begin position="406"/>
        <end position="425"/>
    </location>
</feature>
<dbReference type="CDD" id="cd02181">
    <property type="entry name" value="GH16_fungal_Lam16A_glucanase"/>
    <property type="match status" value="1"/>
</dbReference>